<feature type="domain" description="DNA-directed DNA polymerase family B multifunctional" evidence="13">
    <location>
        <begin position="2"/>
        <end position="191"/>
    </location>
</feature>
<dbReference type="InterPro" id="IPR050240">
    <property type="entry name" value="DNA_pol_type-B"/>
</dbReference>
<evidence type="ECO:0000256" key="8">
    <source>
        <dbReference type="ARBA" id="ARBA00022801"/>
    </source>
</evidence>
<dbReference type="InterPro" id="IPR006172">
    <property type="entry name" value="DNA-dir_DNA_pol_B"/>
</dbReference>
<keyword evidence="3" id="KW-0808">Transferase</keyword>
<evidence type="ECO:0000256" key="11">
    <source>
        <dbReference type="ARBA" id="ARBA00023125"/>
    </source>
</evidence>
<evidence type="ECO:0000256" key="7">
    <source>
        <dbReference type="ARBA" id="ARBA00022723"/>
    </source>
</evidence>
<proteinExistence type="inferred from homology"/>
<organism evidence="14">
    <name type="scientific">bird metagenome</name>
    <dbReference type="NCBI Taxonomy" id="1833763"/>
    <lineage>
        <taxon>unclassified sequences</taxon>
        <taxon>metagenomes</taxon>
        <taxon>organismal metagenomes</taxon>
    </lineage>
</organism>
<evidence type="ECO:0000256" key="1">
    <source>
        <dbReference type="ARBA" id="ARBA00005755"/>
    </source>
</evidence>
<evidence type="ECO:0000256" key="2">
    <source>
        <dbReference type="ARBA" id="ARBA00012417"/>
    </source>
</evidence>
<dbReference type="FunFam" id="1.10.287.690:FF:000001">
    <property type="entry name" value="DNA polymerase"/>
    <property type="match status" value="1"/>
</dbReference>
<evidence type="ECO:0000256" key="9">
    <source>
        <dbReference type="ARBA" id="ARBA00022839"/>
    </source>
</evidence>
<sequence length="199" mass="21629">MQEDLLLPVVKSEGGEDFEGATVIEPLKGYYDAPIATLDFSSLYPSIMIAHNLCYTTLLPPGGAQKHGLGPQDFIRTPTGQLFVTPRVRRGVLPRVLEGLLAARSRVKAALAEEQDPERRQVLDGRQLALKVSANSIYGFTGAQAGRLPCLEISQSVTGFGRQMIERTKQLVESEYPDVQVVYGDTDSVMSPGGTFGVF</sequence>
<dbReference type="Pfam" id="PF00136">
    <property type="entry name" value="DNA_pol_B"/>
    <property type="match status" value="1"/>
</dbReference>
<keyword evidence="4" id="KW-0548">Nucleotidyltransferase</keyword>
<evidence type="ECO:0000256" key="4">
    <source>
        <dbReference type="ARBA" id="ARBA00022695"/>
    </source>
</evidence>
<comment type="similarity">
    <text evidence="1">Belongs to the DNA polymerase type-B family.</text>
</comment>
<reference evidence="14" key="2">
    <citation type="submission" date="2018-04" db="EMBL/GenBank/DDBJ databases">
        <authorList>
            <person name="Go L.Y."/>
            <person name="Mitchell J.A."/>
        </authorList>
    </citation>
    <scope>NUCLEOTIDE SEQUENCE</scope>
</reference>
<evidence type="ECO:0000256" key="12">
    <source>
        <dbReference type="ARBA" id="ARBA00049244"/>
    </source>
</evidence>
<dbReference type="InterPro" id="IPR006134">
    <property type="entry name" value="DNA-dir_DNA_pol_B_multi_dom"/>
</dbReference>
<evidence type="ECO:0000259" key="13">
    <source>
        <dbReference type="Pfam" id="PF00136"/>
    </source>
</evidence>
<keyword evidence="10" id="KW-0239">DNA-directed DNA polymerase</keyword>
<keyword evidence="6" id="KW-0540">Nuclease</keyword>
<keyword evidence="7" id="KW-0479">Metal-binding</keyword>
<dbReference type="InterPro" id="IPR023211">
    <property type="entry name" value="DNA_pol_palm_dom_sf"/>
</dbReference>
<dbReference type="Gene3D" id="1.10.287.690">
    <property type="entry name" value="Helix hairpin bin"/>
    <property type="match status" value="1"/>
</dbReference>
<dbReference type="GO" id="GO:0008296">
    <property type="term" value="F:3'-5'-DNA exonuclease activity"/>
    <property type="evidence" value="ECO:0007669"/>
    <property type="project" value="TreeGrafter"/>
</dbReference>
<evidence type="ECO:0000313" key="14">
    <source>
        <dbReference type="EMBL" id="MBY12314.1"/>
    </source>
</evidence>
<accession>A0A2S2N579</accession>
<evidence type="ECO:0000256" key="5">
    <source>
        <dbReference type="ARBA" id="ARBA00022705"/>
    </source>
</evidence>
<evidence type="ECO:0000256" key="3">
    <source>
        <dbReference type="ARBA" id="ARBA00022679"/>
    </source>
</evidence>
<name>A0A2S2N579_9ZZZZ</name>
<dbReference type="AlphaFoldDB" id="A0A2S2N579"/>
<keyword evidence="8" id="KW-0378">Hydrolase</keyword>
<dbReference type="GO" id="GO:0006287">
    <property type="term" value="P:base-excision repair, gap-filling"/>
    <property type="evidence" value="ECO:0007669"/>
    <property type="project" value="TreeGrafter"/>
</dbReference>
<dbReference type="GO" id="GO:0000166">
    <property type="term" value="F:nucleotide binding"/>
    <property type="evidence" value="ECO:0007669"/>
    <property type="project" value="InterPro"/>
</dbReference>
<dbReference type="GO" id="GO:0003887">
    <property type="term" value="F:DNA-directed DNA polymerase activity"/>
    <property type="evidence" value="ECO:0007669"/>
    <property type="project" value="UniProtKB-KW"/>
</dbReference>
<dbReference type="SUPFAM" id="SSF56672">
    <property type="entry name" value="DNA/RNA polymerases"/>
    <property type="match status" value="1"/>
</dbReference>
<dbReference type="PRINTS" id="PR00106">
    <property type="entry name" value="DNAPOLB"/>
</dbReference>
<dbReference type="GO" id="GO:0043625">
    <property type="term" value="C:delta DNA polymerase complex"/>
    <property type="evidence" value="ECO:0007669"/>
    <property type="project" value="TreeGrafter"/>
</dbReference>
<dbReference type="GO" id="GO:0046872">
    <property type="term" value="F:metal ion binding"/>
    <property type="evidence" value="ECO:0007669"/>
    <property type="project" value="UniProtKB-KW"/>
</dbReference>
<keyword evidence="9" id="KW-0269">Exonuclease</keyword>
<dbReference type="PANTHER" id="PTHR10322:SF23">
    <property type="entry name" value="DNA POLYMERASE DELTA CATALYTIC SUBUNIT"/>
    <property type="match status" value="1"/>
</dbReference>
<dbReference type="EC" id="2.7.7.7" evidence="2"/>
<dbReference type="GO" id="GO:0006297">
    <property type="term" value="P:nucleotide-excision repair, DNA gap filling"/>
    <property type="evidence" value="ECO:0007669"/>
    <property type="project" value="TreeGrafter"/>
</dbReference>
<dbReference type="InterPro" id="IPR043502">
    <property type="entry name" value="DNA/RNA_pol_sf"/>
</dbReference>
<evidence type="ECO:0000256" key="10">
    <source>
        <dbReference type="ARBA" id="ARBA00022932"/>
    </source>
</evidence>
<evidence type="ECO:0000256" key="6">
    <source>
        <dbReference type="ARBA" id="ARBA00022722"/>
    </source>
</evidence>
<dbReference type="Gene3D" id="3.90.1600.10">
    <property type="entry name" value="Palm domain of DNA polymerase"/>
    <property type="match status" value="1"/>
</dbReference>
<comment type="catalytic activity">
    <reaction evidence="12">
        <text>DNA(n) + a 2'-deoxyribonucleoside 5'-triphosphate = DNA(n+1) + diphosphate</text>
        <dbReference type="Rhea" id="RHEA:22508"/>
        <dbReference type="Rhea" id="RHEA-COMP:17339"/>
        <dbReference type="Rhea" id="RHEA-COMP:17340"/>
        <dbReference type="ChEBI" id="CHEBI:33019"/>
        <dbReference type="ChEBI" id="CHEBI:61560"/>
        <dbReference type="ChEBI" id="CHEBI:173112"/>
        <dbReference type="EC" id="2.7.7.7"/>
    </reaction>
</comment>
<dbReference type="EMBL" id="GGMT01000628">
    <property type="protein sequence ID" value="MBY12314.1"/>
    <property type="molecule type" value="Transcribed_RNA"/>
</dbReference>
<keyword evidence="11" id="KW-0238">DNA-binding</keyword>
<dbReference type="GO" id="GO:0003677">
    <property type="term" value="F:DNA binding"/>
    <property type="evidence" value="ECO:0007669"/>
    <property type="project" value="UniProtKB-KW"/>
</dbReference>
<dbReference type="PANTHER" id="PTHR10322">
    <property type="entry name" value="DNA POLYMERASE CATALYTIC SUBUNIT"/>
    <property type="match status" value="1"/>
</dbReference>
<keyword evidence="5" id="KW-0235">DNA replication</keyword>
<protein>
    <recommendedName>
        <fullName evidence="2">DNA-directed DNA polymerase</fullName>
        <ecNumber evidence="2">2.7.7.7</ecNumber>
    </recommendedName>
</protein>
<reference evidence="14" key="1">
    <citation type="journal article" date="2018" name="Curr. Biol.">
        <title>Discovery of the first germline-restricted gene by subtractive transcriptomic analysis in the zebra finch Taeniopygia guttata.</title>
        <authorList>
            <person name="Biederman M."/>
            <person name="Nelson M."/>
            <person name="Asalone K."/>
            <person name="Pederson A."/>
            <person name="Saldanha C."/>
            <person name="Bracht J."/>
        </authorList>
    </citation>
    <scope>NUCLEOTIDE SEQUENCE</scope>
</reference>
<dbReference type="GO" id="GO:0045004">
    <property type="term" value="P:DNA replication proofreading"/>
    <property type="evidence" value="ECO:0007669"/>
    <property type="project" value="TreeGrafter"/>
</dbReference>